<keyword evidence="6" id="KW-0371">Homeobox</keyword>
<feature type="region of interest" description="Disordered" evidence="9">
    <location>
        <begin position="79"/>
        <end position="101"/>
    </location>
</feature>
<evidence type="ECO:0000256" key="6">
    <source>
        <dbReference type="ARBA" id="ARBA00023155"/>
    </source>
</evidence>
<dbReference type="SMART" id="SM01109">
    <property type="entry name" value="CUT"/>
    <property type="match status" value="1"/>
</dbReference>
<evidence type="ECO:0000256" key="4">
    <source>
        <dbReference type="ARBA" id="ARBA00023054"/>
    </source>
</evidence>
<keyword evidence="5" id="KW-0238">DNA-binding</keyword>
<dbReference type="GO" id="GO:0000981">
    <property type="term" value="F:DNA-binding transcription factor activity, RNA polymerase II-specific"/>
    <property type="evidence" value="ECO:0007669"/>
    <property type="project" value="TreeGrafter"/>
</dbReference>
<feature type="domain" description="CUT" evidence="10">
    <location>
        <begin position="116"/>
        <end position="203"/>
    </location>
</feature>
<name>A0A3P7LKA8_DIBLA</name>
<dbReference type="Pfam" id="PF02376">
    <property type="entry name" value="CUT"/>
    <property type="match status" value="1"/>
</dbReference>
<keyword evidence="8" id="KW-0539">Nucleus</keyword>
<evidence type="ECO:0000256" key="8">
    <source>
        <dbReference type="ARBA" id="ARBA00023242"/>
    </source>
</evidence>
<feature type="region of interest" description="Disordered" evidence="9">
    <location>
        <begin position="195"/>
        <end position="216"/>
    </location>
</feature>
<dbReference type="GO" id="GO:0005634">
    <property type="term" value="C:nucleus"/>
    <property type="evidence" value="ECO:0007669"/>
    <property type="project" value="UniProtKB-SubCell"/>
</dbReference>
<evidence type="ECO:0000313" key="12">
    <source>
        <dbReference type="Proteomes" id="UP000281553"/>
    </source>
</evidence>
<dbReference type="Gene3D" id="1.10.260.40">
    <property type="entry name" value="lambda repressor-like DNA-binding domains"/>
    <property type="match status" value="1"/>
</dbReference>
<reference evidence="11 12" key="1">
    <citation type="submission" date="2018-11" db="EMBL/GenBank/DDBJ databases">
        <authorList>
            <consortium name="Pathogen Informatics"/>
        </authorList>
    </citation>
    <scope>NUCLEOTIDE SEQUENCE [LARGE SCALE GENOMIC DNA]</scope>
</reference>
<evidence type="ECO:0000256" key="5">
    <source>
        <dbReference type="ARBA" id="ARBA00023125"/>
    </source>
</evidence>
<dbReference type="PANTHER" id="PTHR14043:SF2">
    <property type="entry name" value="HOMEOBOX PROTEIN CUT"/>
    <property type="match status" value="1"/>
</dbReference>
<keyword evidence="4" id="KW-0175">Coiled coil</keyword>
<keyword evidence="3" id="KW-0805">Transcription regulation</keyword>
<proteinExistence type="predicted"/>
<evidence type="ECO:0000259" key="10">
    <source>
        <dbReference type="PROSITE" id="PS51042"/>
    </source>
</evidence>
<organism evidence="11 12">
    <name type="scientific">Dibothriocephalus latus</name>
    <name type="common">Fish tapeworm</name>
    <name type="synonym">Diphyllobothrium latum</name>
    <dbReference type="NCBI Taxonomy" id="60516"/>
    <lineage>
        <taxon>Eukaryota</taxon>
        <taxon>Metazoa</taxon>
        <taxon>Spiralia</taxon>
        <taxon>Lophotrochozoa</taxon>
        <taxon>Platyhelminthes</taxon>
        <taxon>Cestoda</taxon>
        <taxon>Eucestoda</taxon>
        <taxon>Diphyllobothriidea</taxon>
        <taxon>Diphyllobothriidae</taxon>
        <taxon>Dibothriocephalus</taxon>
    </lineage>
</organism>
<dbReference type="PANTHER" id="PTHR14043">
    <property type="entry name" value="CCAAT DISPLACEMENT PROTEIN-RELATED"/>
    <property type="match status" value="1"/>
</dbReference>
<dbReference type="OrthoDB" id="10257567at2759"/>
<dbReference type="PROSITE" id="PS51042">
    <property type="entry name" value="CUT"/>
    <property type="match status" value="1"/>
</dbReference>
<keyword evidence="7" id="KW-0804">Transcription</keyword>
<comment type="subcellular location">
    <subcellularLocation>
        <location evidence="1">Nucleus</location>
    </subcellularLocation>
</comment>
<protein>
    <recommendedName>
        <fullName evidence="10">CUT domain-containing protein</fullName>
    </recommendedName>
</protein>
<sequence length="303" mass="32768">MFGPPAVSAISCLPNFSPNHISVHFSSPLTCVSPNRVSEEYLEPLTSSLLGGPRPSCEGPLLPPHDLTSDTAVSMATPSVPSDGETEVVPAGKPGSVYDVPPQRSPGDLCLALPSREAIASMGPLNTAEIAQRTKETLQRHSISQRAFGLRVLGLSQGSVSDLLTRPKPWKTLTHKGREPYIRMHIFLENPSLLSKESKGNPEQSGIANETGSDGTPPLKHVLNLFNEPLRHAVDINSEEGLSMMMNGLDIPPLVVEVKEVRILLSVFISHMIARSCDSSMYPNLSRIARLNSIYRGSYVFSA</sequence>
<dbReference type="GO" id="GO:0000977">
    <property type="term" value="F:RNA polymerase II transcription regulatory region sequence-specific DNA binding"/>
    <property type="evidence" value="ECO:0007669"/>
    <property type="project" value="TreeGrafter"/>
</dbReference>
<keyword evidence="2" id="KW-0677">Repeat</keyword>
<dbReference type="InterPro" id="IPR003350">
    <property type="entry name" value="CUT_dom"/>
</dbReference>
<dbReference type="Proteomes" id="UP000281553">
    <property type="component" value="Unassembled WGS sequence"/>
</dbReference>
<evidence type="ECO:0000256" key="7">
    <source>
        <dbReference type="ARBA" id="ARBA00023163"/>
    </source>
</evidence>
<keyword evidence="12" id="KW-1185">Reference proteome</keyword>
<gene>
    <name evidence="11" type="ORF">DILT_LOCUS9661</name>
</gene>
<evidence type="ECO:0000256" key="1">
    <source>
        <dbReference type="ARBA" id="ARBA00004123"/>
    </source>
</evidence>
<evidence type="ECO:0000256" key="9">
    <source>
        <dbReference type="SAM" id="MobiDB-lite"/>
    </source>
</evidence>
<evidence type="ECO:0000256" key="3">
    <source>
        <dbReference type="ARBA" id="ARBA00023015"/>
    </source>
</evidence>
<dbReference type="SUPFAM" id="SSF47413">
    <property type="entry name" value="lambda repressor-like DNA-binding domains"/>
    <property type="match status" value="1"/>
</dbReference>
<dbReference type="AlphaFoldDB" id="A0A3P7LKA8"/>
<accession>A0A3P7LKA8</accession>
<dbReference type="InterPro" id="IPR010982">
    <property type="entry name" value="Lambda_DNA-bd_dom_sf"/>
</dbReference>
<evidence type="ECO:0000256" key="2">
    <source>
        <dbReference type="ARBA" id="ARBA00022737"/>
    </source>
</evidence>
<feature type="compositionally biased region" description="Polar residues" evidence="9">
    <location>
        <begin position="201"/>
        <end position="214"/>
    </location>
</feature>
<evidence type="ECO:0000313" key="11">
    <source>
        <dbReference type="EMBL" id="VDN13830.1"/>
    </source>
</evidence>
<dbReference type="EMBL" id="UYRU01057489">
    <property type="protein sequence ID" value="VDN13830.1"/>
    <property type="molecule type" value="Genomic_DNA"/>
</dbReference>